<dbReference type="AlphaFoldDB" id="A0A0U1CU86"/>
<evidence type="ECO:0000313" key="2">
    <source>
        <dbReference type="Proteomes" id="UP000199601"/>
    </source>
</evidence>
<evidence type="ECO:0000313" key="1">
    <source>
        <dbReference type="EMBL" id="CQD02046.1"/>
    </source>
</evidence>
<name>A0A0U1CU86_9MYCO</name>
<dbReference type="Proteomes" id="UP000199601">
    <property type="component" value="Unassembled WGS sequence"/>
</dbReference>
<proteinExistence type="predicted"/>
<dbReference type="GO" id="GO:0006355">
    <property type="term" value="P:regulation of DNA-templated transcription"/>
    <property type="evidence" value="ECO:0007669"/>
    <property type="project" value="InterPro"/>
</dbReference>
<reference evidence="2" key="1">
    <citation type="submission" date="2015-03" db="EMBL/GenBank/DDBJ databases">
        <authorList>
            <person name="Urmite Genomes"/>
        </authorList>
    </citation>
    <scope>NUCLEOTIDE SEQUENCE [LARGE SCALE GENOMIC DNA]</scope>
    <source>
        <strain evidence="2">CSUR P1344</strain>
    </source>
</reference>
<accession>A0A0U1CU86</accession>
<dbReference type="EMBL" id="CTEC01000001">
    <property type="protein sequence ID" value="CQD02046.1"/>
    <property type="molecule type" value="Genomic_DNA"/>
</dbReference>
<gene>
    <name evidence="1" type="ORF">BN000_00099</name>
</gene>
<protein>
    <submittedName>
        <fullName evidence="1">Antitoxin</fullName>
    </submittedName>
</protein>
<sequence length="105" mass="11234">MPASSNDEAAGRIRQLRGQAGDPCCILLALCDMGTVYLRNVPADVVERLERLAARERVSVNTYAVRELAEAARRADNADLLAALPNLSVDTADIVAAVDEGRSPK</sequence>
<dbReference type="SUPFAM" id="SSF47598">
    <property type="entry name" value="Ribbon-helix-helix"/>
    <property type="match status" value="1"/>
</dbReference>
<keyword evidence="2" id="KW-1185">Reference proteome</keyword>
<organism evidence="1 2">
    <name type="scientific">Mycobacterium europaeum</name>
    <dbReference type="NCBI Taxonomy" id="761804"/>
    <lineage>
        <taxon>Bacteria</taxon>
        <taxon>Bacillati</taxon>
        <taxon>Actinomycetota</taxon>
        <taxon>Actinomycetes</taxon>
        <taxon>Mycobacteriales</taxon>
        <taxon>Mycobacteriaceae</taxon>
        <taxon>Mycobacterium</taxon>
        <taxon>Mycobacterium simiae complex</taxon>
    </lineage>
</organism>
<dbReference type="InterPro" id="IPR010985">
    <property type="entry name" value="Ribbon_hlx_hlx"/>
</dbReference>